<feature type="transmembrane region" description="Helical" evidence="1">
    <location>
        <begin position="69"/>
        <end position="89"/>
    </location>
</feature>
<comment type="caution">
    <text evidence="2">The sequence shown here is derived from an EMBL/GenBank/DDBJ whole genome shotgun (WGS) entry which is preliminary data.</text>
</comment>
<evidence type="ECO:0000313" key="2">
    <source>
        <dbReference type="EMBL" id="CAD8072153.1"/>
    </source>
</evidence>
<accession>A0A8S1M2X9</accession>
<gene>
    <name evidence="2" type="ORF">PPRIM_AZ9-3.1.T0480265</name>
</gene>
<dbReference type="EMBL" id="CAJJDM010000048">
    <property type="protein sequence ID" value="CAD8072153.1"/>
    <property type="molecule type" value="Genomic_DNA"/>
</dbReference>
<keyword evidence="3" id="KW-1185">Reference proteome</keyword>
<keyword evidence="1" id="KW-1133">Transmembrane helix</keyword>
<proteinExistence type="predicted"/>
<evidence type="ECO:0000313" key="3">
    <source>
        <dbReference type="Proteomes" id="UP000688137"/>
    </source>
</evidence>
<protein>
    <submittedName>
        <fullName evidence="2">Uncharacterized protein</fullName>
    </submittedName>
</protein>
<reference evidence="2" key="1">
    <citation type="submission" date="2021-01" db="EMBL/GenBank/DDBJ databases">
        <authorList>
            <consortium name="Genoscope - CEA"/>
            <person name="William W."/>
        </authorList>
    </citation>
    <scope>NUCLEOTIDE SEQUENCE</scope>
</reference>
<dbReference type="Proteomes" id="UP000688137">
    <property type="component" value="Unassembled WGS sequence"/>
</dbReference>
<dbReference type="AlphaFoldDB" id="A0A8S1M2X9"/>
<name>A0A8S1M2X9_PARPR</name>
<sequence length="95" mass="11201">MFTCQKNGYNVNLIRNNQKGDFITLQSIHFGTNNLFGQMSKDGEYLIPWDDKSNKLKLENMITIEQESIIIPIIIILLIFFIINSYFYLHFCITF</sequence>
<keyword evidence="1" id="KW-0472">Membrane</keyword>
<organism evidence="2 3">
    <name type="scientific">Paramecium primaurelia</name>
    <dbReference type="NCBI Taxonomy" id="5886"/>
    <lineage>
        <taxon>Eukaryota</taxon>
        <taxon>Sar</taxon>
        <taxon>Alveolata</taxon>
        <taxon>Ciliophora</taxon>
        <taxon>Intramacronucleata</taxon>
        <taxon>Oligohymenophorea</taxon>
        <taxon>Peniculida</taxon>
        <taxon>Parameciidae</taxon>
        <taxon>Paramecium</taxon>
    </lineage>
</organism>
<keyword evidence="1" id="KW-0812">Transmembrane</keyword>
<evidence type="ECO:0000256" key="1">
    <source>
        <dbReference type="SAM" id="Phobius"/>
    </source>
</evidence>